<dbReference type="KEGG" id="ome:OLMES_4932"/>
<reference evidence="2 3" key="1">
    <citation type="submission" date="2017-05" db="EMBL/GenBank/DDBJ databases">
        <title>Genomic insights into alkan degradation activity of Oleiphilus messinensis.</title>
        <authorList>
            <person name="Kozyavkin S.A."/>
            <person name="Slesarev A.I."/>
            <person name="Golyshin P.N."/>
            <person name="Korzhenkov A."/>
            <person name="Golyshina O.N."/>
            <person name="Toshchakov S.V."/>
        </authorList>
    </citation>
    <scope>NUCLEOTIDE SEQUENCE [LARGE SCALE GENOMIC DNA]</scope>
    <source>
        <strain evidence="2 3">ME102</strain>
    </source>
</reference>
<dbReference type="AlphaFoldDB" id="A0A1Y0IF95"/>
<gene>
    <name evidence="2" type="ORF">OLMES_4932</name>
</gene>
<dbReference type="SUPFAM" id="SSF53474">
    <property type="entry name" value="alpha/beta-Hydrolases"/>
    <property type="match status" value="1"/>
</dbReference>
<evidence type="ECO:0000259" key="1">
    <source>
        <dbReference type="Pfam" id="PF12697"/>
    </source>
</evidence>
<name>A0A1Y0IF95_9GAMM</name>
<dbReference type="InterPro" id="IPR000073">
    <property type="entry name" value="AB_hydrolase_1"/>
</dbReference>
<organism evidence="2 3">
    <name type="scientific">Oleiphilus messinensis</name>
    <dbReference type="NCBI Taxonomy" id="141451"/>
    <lineage>
        <taxon>Bacteria</taxon>
        <taxon>Pseudomonadati</taxon>
        <taxon>Pseudomonadota</taxon>
        <taxon>Gammaproteobacteria</taxon>
        <taxon>Oceanospirillales</taxon>
        <taxon>Oleiphilaceae</taxon>
        <taxon>Oleiphilus</taxon>
    </lineage>
</organism>
<accession>A0A1Y0IF95</accession>
<evidence type="ECO:0000313" key="2">
    <source>
        <dbReference type="EMBL" id="ARU58920.1"/>
    </source>
</evidence>
<proteinExistence type="predicted"/>
<dbReference type="RefSeq" id="WP_087463646.1">
    <property type="nucleotide sequence ID" value="NZ_CP021425.1"/>
</dbReference>
<feature type="domain" description="AB hydrolase-1" evidence="1">
    <location>
        <begin position="81"/>
        <end position="201"/>
    </location>
</feature>
<dbReference type="PANTHER" id="PTHR43194">
    <property type="entry name" value="HYDROLASE ALPHA/BETA FOLD FAMILY"/>
    <property type="match status" value="1"/>
</dbReference>
<dbReference type="EMBL" id="CP021425">
    <property type="protein sequence ID" value="ARU58920.1"/>
    <property type="molecule type" value="Genomic_DNA"/>
</dbReference>
<evidence type="ECO:0000313" key="3">
    <source>
        <dbReference type="Proteomes" id="UP000196027"/>
    </source>
</evidence>
<keyword evidence="3" id="KW-1185">Reference proteome</keyword>
<protein>
    <submittedName>
        <fullName evidence="2">Esterase/lipase</fullName>
    </submittedName>
</protein>
<dbReference type="Gene3D" id="3.40.50.1820">
    <property type="entry name" value="alpha/beta hydrolase"/>
    <property type="match status" value="1"/>
</dbReference>
<dbReference type="OrthoDB" id="7055710at2"/>
<dbReference type="Proteomes" id="UP000196027">
    <property type="component" value="Chromosome"/>
</dbReference>
<dbReference type="Pfam" id="PF12697">
    <property type="entry name" value="Abhydrolase_6"/>
    <property type="match status" value="1"/>
</dbReference>
<dbReference type="InterPro" id="IPR029058">
    <property type="entry name" value="AB_hydrolase_fold"/>
</dbReference>
<dbReference type="InterPro" id="IPR050228">
    <property type="entry name" value="Carboxylesterase_BioH"/>
</dbReference>
<dbReference type="PANTHER" id="PTHR43194:SF2">
    <property type="entry name" value="PEROXISOMAL MEMBRANE PROTEIN LPX1"/>
    <property type="match status" value="1"/>
</dbReference>
<sequence>MNMAMQMFRSKNTVLGLLTPTSTAIRARDLFLTPRKHPLRDWEEVKEAQGRREILDSGISVIHWRPTDEPSEKVAKPAPKILLVHGWESRATQLAGFVDPLLHKGFEVYAMDAPAHGHSIGKQANPVMFARAIKAVVEHLGPFNGIVGHSMGGSALGIALSEGLNCNKAVLISSPSSIVSVLHRFAGFIGLPKGATRRFIQLIEEQVGVPASDLDIAERVRTSSTKALIIHDTEDREVPFQDSKLIYKNWSDATFVSTTGFGHRAIVRQPEVWENVARFFAE</sequence>